<dbReference type="NCBIfam" id="TIGR00496">
    <property type="entry name" value="frr"/>
    <property type="match status" value="1"/>
</dbReference>
<dbReference type="PANTHER" id="PTHR20982">
    <property type="entry name" value="RIBOSOME RECYCLING FACTOR"/>
    <property type="match status" value="1"/>
</dbReference>
<dbReference type="SUPFAM" id="SSF55194">
    <property type="entry name" value="Ribosome recycling factor, RRF"/>
    <property type="match status" value="1"/>
</dbReference>
<keyword evidence="3 6" id="KW-0963">Cytoplasm</keyword>
<dbReference type="Proteomes" id="UP000516305">
    <property type="component" value="Chromosome"/>
</dbReference>
<dbReference type="Gene3D" id="1.10.132.20">
    <property type="entry name" value="Ribosome-recycling factor"/>
    <property type="match status" value="1"/>
</dbReference>
<organism evidence="8 9">
    <name type="scientific">Croceimicrobium hydrocarbonivorans</name>
    <dbReference type="NCBI Taxonomy" id="2761580"/>
    <lineage>
        <taxon>Bacteria</taxon>
        <taxon>Pseudomonadati</taxon>
        <taxon>Bacteroidota</taxon>
        <taxon>Flavobacteriia</taxon>
        <taxon>Flavobacteriales</taxon>
        <taxon>Owenweeksiaceae</taxon>
        <taxon>Croceimicrobium</taxon>
    </lineage>
</organism>
<name>A0A7H0VAE6_9FLAO</name>
<evidence type="ECO:0000256" key="2">
    <source>
        <dbReference type="ARBA" id="ARBA00005912"/>
    </source>
</evidence>
<accession>A0A7H0VAE6</accession>
<comment type="similarity">
    <text evidence="2 6">Belongs to the RRF family.</text>
</comment>
<dbReference type="KEGG" id="chyd:H4K34_09900"/>
<evidence type="ECO:0000256" key="5">
    <source>
        <dbReference type="ARBA" id="ARBA00025050"/>
    </source>
</evidence>
<comment type="subcellular location">
    <subcellularLocation>
        <location evidence="1 6">Cytoplasm</location>
    </subcellularLocation>
</comment>
<dbReference type="HAMAP" id="MF_00040">
    <property type="entry name" value="RRF"/>
    <property type="match status" value="1"/>
</dbReference>
<dbReference type="GO" id="GO:0006415">
    <property type="term" value="P:translational termination"/>
    <property type="evidence" value="ECO:0007669"/>
    <property type="project" value="UniProtKB-UniRule"/>
</dbReference>
<dbReference type="CDD" id="cd00520">
    <property type="entry name" value="RRF"/>
    <property type="match status" value="1"/>
</dbReference>
<dbReference type="GO" id="GO:0043023">
    <property type="term" value="F:ribosomal large subunit binding"/>
    <property type="evidence" value="ECO:0007669"/>
    <property type="project" value="TreeGrafter"/>
</dbReference>
<dbReference type="FunFam" id="3.30.1360.40:FF:000001">
    <property type="entry name" value="Ribosome-recycling factor"/>
    <property type="match status" value="1"/>
</dbReference>
<dbReference type="RefSeq" id="WP_210757261.1">
    <property type="nucleotide sequence ID" value="NZ_CP060139.1"/>
</dbReference>
<evidence type="ECO:0000313" key="8">
    <source>
        <dbReference type="EMBL" id="QNR22694.1"/>
    </source>
</evidence>
<gene>
    <name evidence="6 8" type="primary">frr</name>
    <name evidence="8" type="ORF">H4K34_09900</name>
</gene>
<sequence length="184" mass="20412">MEDIDLIISEAGDSMKKSLQHLDKELLKIRAGRANPAMLEGVMVEYYGSMSPLSQVSNVSTPDARTLSVQPWEKALIPEIEKAIMNANLGFNPQNNGEVVIINIPPLTEDRRRELVKRAKAEGEEAKVSIRSARKDANDMLKDLDGISEDLVKDAEERVQALTNKNVTKVDSAIEVKEAEIMKV</sequence>
<dbReference type="Pfam" id="PF01765">
    <property type="entry name" value="RRF"/>
    <property type="match status" value="1"/>
</dbReference>
<comment type="function">
    <text evidence="5 6">Responsible for the release of ribosomes from messenger RNA at the termination of protein biosynthesis. May increase the efficiency of translation by recycling ribosomes from one round of translation to another.</text>
</comment>
<feature type="domain" description="Ribosome recycling factor" evidence="7">
    <location>
        <begin position="22"/>
        <end position="182"/>
    </location>
</feature>
<evidence type="ECO:0000313" key="9">
    <source>
        <dbReference type="Proteomes" id="UP000516305"/>
    </source>
</evidence>
<evidence type="ECO:0000259" key="7">
    <source>
        <dbReference type="Pfam" id="PF01765"/>
    </source>
</evidence>
<dbReference type="EMBL" id="CP060139">
    <property type="protein sequence ID" value="QNR22694.1"/>
    <property type="molecule type" value="Genomic_DNA"/>
</dbReference>
<evidence type="ECO:0000256" key="4">
    <source>
        <dbReference type="ARBA" id="ARBA00022917"/>
    </source>
</evidence>
<evidence type="ECO:0000256" key="6">
    <source>
        <dbReference type="HAMAP-Rule" id="MF_00040"/>
    </source>
</evidence>
<dbReference type="Gene3D" id="3.30.1360.40">
    <property type="match status" value="1"/>
</dbReference>
<keyword evidence="4 6" id="KW-0648">Protein biosynthesis</keyword>
<dbReference type="InterPro" id="IPR002661">
    <property type="entry name" value="Ribosome_recyc_fac"/>
</dbReference>
<evidence type="ECO:0000256" key="3">
    <source>
        <dbReference type="ARBA" id="ARBA00022490"/>
    </source>
</evidence>
<keyword evidence="9" id="KW-1185">Reference proteome</keyword>
<dbReference type="InterPro" id="IPR036191">
    <property type="entry name" value="RRF_sf"/>
</dbReference>
<dbReference type="PANTHER" id="PTHR20982:SF3">
    <property type="entry name" value="MITOCHONDRIAL RIBOSOME RECYCLING FACTOR PSEUDO 1"/>
    <property type="match status" value="1"/>
</dbReference>
<dbReference type="FunFam" id="1.10.132.20:FF:000001">
    <property type="entry name" value="Ribosome-recycling factor"/>
    <property type="match status" value="1"/>
</dbReference>
<reference evidence="8 9" key="1">
    <citation type="submission" date="2020-08" db="EMBL/GenBank/DDBJ databases">
        <title>Croceimicrobium hydrocarbonivorans gen. nov., sp. nov., a novel marine bacterium isolated from a bacterial consortium that degrades polyethylene terephthalate.</title>
        <authorList>
            <person name="Liu R."/>
        </authorList>
    </citation>
    <scope>NUCLEOTIDE SEQUENCE [LARGE SCALE GENOMIC DNA]</scope>
    <source>
        <strain evidence="8 9">A20-9</strain>
    </source>
</reference>
<proteinExistence type="inferred from homology"/>
<evidence type="ECO:0000256" key="1">
    <source>
        <dbReference type="ARBA" id="ARBA00004496"/>
    </source>
</evidence>
<dbReference type="AlphaFoldDB" id="A0A7H0VAE6"/>
<dbReference type="GO" id="GO:0005737">
    <property type="term" value="C:cytoplasm"/>
    <property type="evidence" value="ECO:0007669"/>
    <property type="project" value="UniProtKB-SubCell"/>
</dbReference>
<protein>
    <recommendedName>
        <fullName evidence="6">Ribosome-recycling factor</fullName>
        <shortName evidence="6">RRF</shortName>
    </recommendedName>
    <alternativeName>
        <fullName evidence="6">Ribosome-releasing factor</fullName>
    </alternativeName>
</protein>
<dbReference type="InterPro" id="IPR023584">
    <property type="entry name" value="Ribosome_recyc_fac_dom"/>
</dbReference>